<evidence type="ECO:0000313" key="8">
    <source>
        <dbReference type="Proteomes" id="UP000663879"/>
    </source>
</evidence>
<organism evidence="7 8">
    <name type="scientific">Brachionus calyciflorus</name>
    <dbReference type="NCBI Taxonomy" id="104777"/>
    <lineage>
        <taxon>Eukaryota</taxon>
        <taxon>Metazoa</taxon>
        <taxon>Spiralia</taxon>
        <taxon>Gnathifera</taxon>
        <taxon>Rotifera</taxon>
        <taxon>Eurotatoria</taxon>
        <taxon>Monogononta</taxon>
        <taxon>Pseudotrocha</taxon>
        <taxon>Ploima</taxon>
        <taxon>Brachionidae</taxon>
        <taxon>Brachionus</taxon>
    </lineage>
</organism>
<protein>
    <recommendedName>
        <fullName evidence="9">Fanconi anemia group D2 protein</fullName>
    </recommendedName>
</protein>
<evidence type="ECO:0000256" key="3">
    <source>
        <dbReference type="ARBA" id="ARBA00022843"/>
    </source>
</evidence>
<evidence type="ECO:0000313" key="7">
    <source>
        <dbReference type="EMBL" id="CAF0743300.1"/>
    </source>
</evidence>
<accession>A0A813NQ99</accession>
<dbReference type="Pfam" id="PF14631">
    <property type="entry name" value="FancD2"/>
    <property type="match status" value="3"/>
</dbReference>
<dbReference type="GO" id="GO:0005634">
    <property type="term" value="C:nucleus"/>
    <property type="evidence" value="ECO:0007669"/>
    <property type="project" value="UniProtKB-SubCell"/>
</dbReference>
<dbReference type="GO" id="GO:0036297">
    <property type="term" value="P:interstrand cross-link repair"/>
    <property type="evidence" value="ECO:0007669"/>
    <property type="project" value="TreeGrafter"/>
</dbReference>
<evidence type="ECO:0000256" key="5">
    <source>
        <dbReference type="ARBA" id="ARBA00093456"/>
    </source>
</evidence>
<gene>
    <name evidence="7" type="ORF">OXX778_LOCUS3510</name>
</gene>
<evidence type="ECO:0000256" key="1">
    <source>
        <dbReference type="ARBA" id="ARBA00004123"/>
    </source>
</evidence>
<proteinExistence type="inferred from homology"/>
<keyword evidence="3" id="KW-0832">Ubl conjugation</keyword>
<sequence>MSKNASLVEIFKKFGFILNNGEETFNSLNVDPRKFQSNVTDFIQKSSDNPQWEKNLKSIQQNLENYLEDETNFMIALLPSKNSSDQQTHSSNQDNLLKILLEIPEIQTDLFEFLITKILTYLETSENNGDAQILGIDINIPSYIIAQFRYQPKINDPQLMCQKLIELINNTSNLSIKKEIIACFPDILCDSQHDGLVSDLELLLDETELISVTLDTLSNLKFKNENLLRISRNILVKFSLLNENDFPSCVKFILKALINLNDKDVLNDLRSKLKLEELNDNSIKYLIYDLFKENFQVSSQLIDLYSTCIQYNTLSYATNLILPLDFLIVALIYSSPQHVKQMDKLFKLALKQETLKNLEKSCETFISFSKNFGNELLDSLQIMSKSLIQNPPSDLANIGQIIIKNEFLIYEKKNRQELLNFLLELIINYNGPLRDNSLDILVSLSSNKNENVLASFQTQIKTLLDYIEYFNLSEIRKVYLIICSVAYSHPKPAAPNSISVISSSQSFCKPNSIQDSLNILINKQLSSNCLKYKQIGVIGALMLIKYMAIRTKNNNQETEKADEGNESFFSCSSSQSSIYNAPGNSTSIQNSSYILSSISNEIKNIWDMILDSSRSSPESLGLFEDDLTGIIIKESIGESLEILMKENLKEMSKNLFKLDPSYKQSLTKYGQQLSSFRFGYEFGIDERTVGALNLLPLILNDMQKKNATLLNPLTITPTLPSIAVPSTFRLMCALERKNLKEFADYLGCPILCINKDDLLKYGSEWIHRFKSLNEDEKKLLCNTIFYLINWFIELINAFSSKILDDEFPIGDKLINRLSYVCDLRNVLSNVLPYMKFYRPPMVVFGLIDSSIDELPYVHQFVKEPKSKSGKRKGIKEGKKAIKKPKNEDIFENSDIEEEKTILDDSEDEQEISSEFDLNKISIYFREFDISLINFVNFDLNLNPNIIPDSSERGPVTCSLKPEHLIYILNDFNLKFSLILKSNTVKTSPLGIQSSKPSKLQLFLEANPIEVSSVIEQLSQNNIPFLVKHLDDIQNHIRSIQEKNDGIKDPSEISNNKNNLLLLQIANQILKILHSIFHYLNSINNHKQLESLFKIILKSVKIQATSKMATQVDKLPDLVCFNYLAKLKDVLLDLNSGFILVQLLDLLIKILSKKTDGSLLEKMKKILSNCSSEFLLNDYNLKLNSIFSTRQLSNEAITSFLNCLIANSEDSLKVVDDIVKVISSEDFMLDRQNCDKFSTLKNHFLAYYKVCIEYTVNELKFCSGDTLEMFSKIRCLAQMHSELVLMKKSVAFKDINILTVIKNSKLFITNFSKYSMPCLDKAFDNSKQEVVALLQMIQKSVHFIQEILVTKDQSAIAKQAPLYNRTIEALMVRVQQLLYVNSFDGEFNVNFVGSKLKIGDDGKKKREKKEKKPIKKNSKKDKRNDSEIESEVEDDDEKSENDDEDSDTNDE</sequence>
<comment type="subcellular location">
    <subcellularLocation>
        <location evidence="1">Nucleus</location>
    </subcellularLocation>
</comment>
<keyword evidence="4" id="KW-0539">Nucleus</keyword>
<dbReference type="EMBL" id="CAJNOC010000313">
    <property type="protein sequence ID" value="CAF0743300.1"/>
    <property type="molecule type" value="Genomic_DNA"/>
</dbReference>
<dbReference type="PANTHER" id="PTHR32086:SF0">
    <property type="entry name" value="FANCONI ANEMIA GROUP D2 PROTEIN"/>
    <property type="match status" value="1"/>
</dbReference>
<dbReference type="Proteomes" id="UP000663879">
    <property type="component" value="Unassembled WGS sequence"/>
</dbReference>
<dbReference type="InterPro" id="IPR029448">
    <property type="entry name" value="FANCD2"/>
</dbReference>
<dbReference type="GO" id="GO:0000793">
    <property type="term" value="C:condensed chromosome"/>
    <property type="evidence" value="ECO:0007669"/>
    <property type="project" value="TreeGrafter"/>
</dbReference>
<name>A0A813NQ99_9BILA</name>
<reference evidence="7" key="1">
    <citation type="submission" date="2021-02" db="EMBL/GenBank/DDBJ databases">
        <authorList>
            <person name="Nowell W R."/>
        </authorList>
    </citation>
    <scope>NUCLEOTIDE SEQUENCE</scope>
    <source>
        <strain evidence="7">Ploen Becks lab</strain>
    </source>
</reference>
<comment type="caution">
    <text evidence="7">The sequence shown here is derived from an EMBL/GenBank/DDBJ whole genome shotgun (WGS) entry which is preliminary data.</text>
</comment>
<feature type="compositionally biased region" description="Basic residues" evidence="6">
    <location>
        <begin position="1404"/>
        <end position="1420"/>
    </location>
</feature>
<keyword evidence="2" id="KW-1017">Isopeptide bond</keyword>
<evidence type="ECO:0000256" key="6">
    <source>
        <dbReference type="SAM" id="MobiDB-lite"/>
    </source>
</evidence>
<dbReference type="GO" id="GO:0070182">
    <property type="term" value="F:DNA polymerase binding"/>
    <property type="evidence" value="ECO:0007669"/>
    <property type="project" value="TreeGrafter"/>
</dbReference>
<dbReference type="OrthoDB" id="27031at2759"/>
<feature type="compositionally biased region" description="Acidic residues" evidence="6">
    <location>
        <begin position="1426"/>
        <end position="1450"/>
    </location>
</feature>
<dbReference type="PANTHER" id="PTHR32086">
    <property type="entry name" value="FANCONI ANEMIA GROUP D2 PROTEIN"/>
    <property type="match status" value="1"/>
</dbReference>
<feature type="region of interest" description="Disordered" evidence="6">
    <location>
        <begin position="1397"/>
        <end position="1450"/>
    </location>
</feature>
<comment type="similarity">
    <text evidence="5">Belongs to the Fanconi anemia protein FANCD2 family.</text>
</comment>
<evidence type="ECO:0000256" key="4">
    <source>
        <dbReference type="ARBA" id="ARBA00023242"/>
    </source>
</evidence>
<evidence type="ECO:0008006" key="9">
    <source>
        <dbReference type="Google" id="ProtNLM"/>
    </source>
</evidence>
<evidence type="ECO:0000256" key="2">
    <source>
        <dbReference type="ARBA" id="ARBA00022499"/>
    </source>
</evidence>
<dbReference type="GO" id="GO:0007129">
    <property type="term" value="P:homologous chromosome pairing at meiosis"/>
    <property type="evidence" value="ECO:0007669"/>
    <property type="project" value="TreeGrafter"/>
</dbReference>
<dbReference type="GO" id="GO:0031573">
    <property type="term" value="P:mitotic intra-S DNA damage checkpoint signaling"/>
    <property type="evidence" value="ECO:0007669"/>
    <property type="project" value="TreeGrafter"/>
</dbReference>
<dbReference type="GO" id="GO:1990918">
    <property type="term" value="P:double-strand break repair involved in meiotic recombination"/>
    <property type="evidence" value="ECO:0007669"/>
    <property type="project" value="TreeGrafter"/>
</dbReference>
<keyword evidence="8" id="KW-1185">Reference proteome</keyword>